<feature type="region of interest" description="Disordered" evidence="1">
    <location>
        <begin position="435"/>
        <end position="468"/>
    </location>
</feature>
<evidence type="ECO:0000313" key="4">
    <source>
        <dbReference type="Proteomes" id="UP000646523"/>
    </source>
</evidence>
<dbReference type="RefSeq" id="WP_189128449.1">
    <property type="nucleotide sequence ID" value="NZ_BMNH01000035.1"/>
</dbReference>
<name>A0A917ZE10_9ACTN</name>
<feature type="domain" description="ATPase AAA-type core" evidence="2">
    <location>
        <begin position="45"/>
        <end position="366"/>
    </location>
</feature>
<dbReference type="PANTHER" id="PTHR40396">
    <property type="entry name" value="ATPASE-LIKE PROTEIN"/>
    <property type="match status" value="1"/>
</dbReference>
<feature type="compositionally biased region" description="Low complexity" evidence="1">
    <location>
        <begin position="442"/>
        <end position="457"/>
    </location>
</feature>
<protein>
    <recommendedName>
        <fullName evidence="2">ATPase AAA-type core domain-containing protein</fullName>
    </recommendedName>
</protein>
<dbReference type="SUPFAM" id="SSF52540">
    <property type="entry name" value="P-loop containing nucleoside triphosphate hydrolases"/>
    <property type="match status" value="1"/>
</dbReference>
<dbReference type="PANTHER" id="PTHR40396:SF1">
    <property type="entry name" value="ATPASE AAA-TYPE CORE DOMAIN-CONTAINING PROTEIN"/>
    <property type="match status" value="1"/>
</dbReference>
<evidence type="ECO:0000259" key="2">
    <source>
        <dbReference type="Pfam" id="PF13304"/>
    </source>
</evidence>
<dbReference type="InterPro" id="IPR027417">
    <property type="entry name" value="P-loop_NTPase"/>
</dbReference>
<sequence>MLLRFRVANYASLRDEQELSLVALDEHRNLAVQTPTQDDLSVLPVAAIYGGNASGKSNLLQALRFMAGAVENSHQRWKPGSSIRRNSFRFDDESRDKESEFAVDITLNGVHYEYGFSLNSEAVQSEWLYSFARQQRTVRRTLFERSSPDGESIRFGEHLKGRKKSIRDLVRPNSLFLSAAAANNHPQLTEIYHWFEDQIIYIDAGEPWLNLTKTLHELEAHGRENVLRLLNHADLGIANVKQEPRQIEKRVRDGFVALLSALDPDLTLDEDIDFQPPPKVEFVHQVRGGEYALPMEYESSGTRAWFALLGPILNGLSRGRLIVVDELDAFLHPLLVGELVNLFQNPNFNKNGAQIVFNTHDVTLLSSLTKARLRRDQVWFTDRTPDGATELHPLTRYRVRDGQDSVLRGYLLGRYRGVPIFDDYFLDVALGRQNSRHADPSPQQALEAEAGEPAGEEPLPHLLRRGSN</sequence>
<dbReference type="Proteomes" id="UP000646523">
    <property type="component" value="Unassembled WGS sequence"/>
</dbReference>
<dbReference type="GO" id="GO:0005524">
    <property type="term" value="F:ATP binding"/>
    <property type="evidence" value="ECO:0007669"/>
    <property type="project" value="InterPro"/>
</dbReference>
<comment type="caution">
    <text evidence="3">The sequence shown here is derived from an EMBL/GenBank/DDBJ whole genome shotgun (WGS) entry which is preliminary data.</text>
</comment>
<dbReference type="Gene3D" id="3.40.50.300">
    <property type="entry name" value="P-loop containing nucleotide triphosphate hydrolases"/>
    <property type="match status" value="1"/>
</dbReference>
<dbReference type="GO" id="GO:0016887">
    <property type="term" value="F:ATP hydrolysis activity"/>
    <property type="evidence" value="ECO:0007669"/>
    <property type="project" value="InterPro"/>
</dbReference>
<dbReference type="Pfam" id="PF13304">
    <property type="entry name" value="AAA_21"/>
    <property type="match status" value="1"/>
</dbReference>
<dbReference type="InterPro" id="IPR003959">
    <property type="entry name" value="ATPase_AAA_core"/>
</dbReference>
<evidence type="ECO:0000256" key="1">
    <source>
        <dbReference type="SAM" id="MobiDB-lite"/>
    </source>
</evidence>
<keyword evidence="4" id="KW-1185">Reference proteome</keyword>
<reference evidence="3" key="1">
    <citation type="journal article" date="2014" name="Int. J. Syst. Evol. Microbiol.">
        <title>Complete genome sequence of Corynebacterium casei LMG S-19264T (=DSM 44701T), isolated from a smear-ripened cheese.</title>
        <authorList>
            <consortium name="US DOE Joint Genome Institute (JGI-PGF)"/>
            <person name="Walter F."/>
            <person name="Albersmeier A."/>
            <person name="Kalinowski J."/>
            <person name="Ruckert C."/>
        </authorList>
    </citation>
    <scope>NUCLEOTIDE SEQUENCE</scope>
    <source>
        <strain evidence="3">CGMCC 4.7368</strain>
    </source>
</reference>
<gene>
    <name evidence="3" type="ORF">GCM10012289_69280</name>
</gene>
<reference evidence="3" key="2">
    <citation type="submission" date="2020-09" db="EMBL/GenBank/DDBJ databases">
        <authorList>
            <person name="Sun Q."/>
            <person name="Zhou Y."/>
        </authorList>
    </citation>
    <scope>NUCLEOTIDE SEQUENCE</scope>
    <source>
        <strain evidence="3">CGMCC 4.7368</strain>
    </source>
</reference>
<dbReference type="AlphaFoldDB" id="A0A917ZE10"/>
<proteinExistence type="predicted"/>
<evidence type="ECO:0000313" key="3">
    <source>
        <dbReference type="EMBL" id="GGO81098.1"/>
    </source>
</evidence>
<organism evidence="3 4">
    <name type="scientific">Nonomuraea cavernae</name>
    <dbReference type="NCBI Taxonomy" id="2045107"/>
    <lineage>
        <taxon>Bacteria</taxon>
        <taxon>Bacillati</taxon>
        <taxon>Actinomycetota</taxon>
        <taxon>Actinomycetes</taxon>
        <taxon>Streptosporangiales</taxon>
        <taxon>Streptosporangiaceae</taxon>
        <taxon>Nonomuraea</taxon>
    </lineage>
</organism>
<dbReference type="EMBL" id="BMNH01000035">
    <property type="protein sequence ID" value="GGO81098.1"/>
    <property type="molecule type" value="Genomic_DNA"/>
</dbReference>
<accession>A0A917ZE10</accession>